<dbReference type="GeneID" id="54351885"/>
<gene>
    <name evidence="3" type="ORF">M421DRAFT_425876</name>
</gene>
<dbReference type="AlphaFoldDB" id="A0A6A5R5F0"/>
<sequence length="117" mass="12404">MIFATFALFGLIATSSAIGPIAKFRPNTPPARPQTQPKLPNPNSNKLPSPAKPAPGQEQVQANNVGGLDKRLKEAQDIINLSDIGEDIEEAILGTAQSTTVKCEQTFVAMSPVPLLI</sequence>
<keyword evidence="2" id="KW-0732">Signal</keyword>
<dbReference type="OrthoDB" id="10642293at2759"/>
<feature type="signal peptide" evidence="2">
    <location>
        <begin position="1"/>
        <end position="17"/>
    </location>
</feature>
<evidence type="ECO:0000313" key="4">
    <source>
        <dbReference type="Proteomes" id="UP000800082"/>
    </source>
</evidence>
<feature type="compositionally biased region" description="Low complexity" evidence="1">
    <location>
        <begin position="37"/>
        <end position="49"/>
    </location>
</feature>
<evidence type="ECO:0000313" key="3">
    <source>
        <dbReference type="EMBL" id="KAF1923351.1"/>
    </source>
</evidence>
<dbReference type="RefSeq" id="XP_033443604.1">
    <property type="nucleotide sequence ID" value="XM_033594217.1"/>
</dbReference>
<feature type="region of interest" description="Disordered" evidence="1">
    <location>
        <begin position="21"/>
        <end position="67"/>
    </location>
</feature>
<reference evidence="3" key="1">
    <citation type="journal article" date="2020" name="Stud. Mycol.">
        <title>101 Dothideomycetes genomes: a test case for predicting lifestyles and emergence of pathogens.</title>
        <authorList>
            <person name="Haridas S."/>
            <person name="Albert R."/>
            <person name="Binder M."/>
            <person name="Bloem J."/>
            <person name="Labutti K."/>
            <person name="Salamov A."/>
            <person name="Andreopoulos B."/>
            <person name="Baker S."/>
            <person name="Barry K."/>
            <person name="Bills G."/>
            <person name="Bluhm B."/>
            <person name="Cannon C."/>
            <person name="Castanera R."/>
            <person name="Culley D."/>
            <person name="Daum C."/>
            <person name="Ezra D."/>
            <person name="Gonzalez J."/>
            <person name="Henrissat B."/>
            <person name="Kuo A."/>
            <person name="Liang C."/>
            <person name="Lipzen A."/>
            <person name="Lutzoni F."/>
            <person name="Magnuson J."/>
            <person name="Mondo S."/>
            <person name="Nolan M."/>
            <person name="Ohm R."/>
            <person name="Pangilinan J."/>
            <person name="Park H.-J."/>
            <person name="Ramirez L."/>
            <person name="Alfaro M."/>
            <person name="Sun H."/>
            <person name="Tritt A."/>
            <person name="Yoshinaga Y."/>
            <person name="Zwiers L.-H."/>
            <person name="Turgeon B."/>
            <person name="Goodwin S."/>
            <person name="Spatafora J."/>
            <person name="Crous P."/>
            <person name="Grigoriev I."/>
        </authorList>
    </citation>
    <scope>NUCLEOTIDE SEQUENCE</scope>
    <source>
        <strain evidence="3">CBS 183.55</strain>
    </source>
</reference>
<protein>
    <submittedName>
        <fullName evidence="3">Uncharacterized protein</fullName>
    </submittedName>
</protein>
<dbReference type="EMBL" id="ML979006">
    <property type="protein sequence ID" value="KAF1923351.1"/>
    <property type="molecule type" value="Genomic_DNA"/>
</dbReference>
<dbReference type="Proteomes" id="UP000800082">
    <property type="component" value="Unassembled WGS sequence"/>
</dbReference>
<name>A0A6A5R5F0_9PLEO</name>
<keyword evidence="4" id="KW-1185">Reference proteome</keyword>
<evidence type="ECO:0000256" key="1">
    <source>
        <dbReference type="SAM" id="MobiDB-lite"/>
    </source>
</evidence>
<organism evidence="3 4">
    <name type="scientific">Didymella exigua CBS 183.55</name>
    <dbReference type="NCBI Taxonomy" id="1150837"/>
    <lineage>
        <taxon>Eukaryota</taxon>
        <taxon>Fungi</taxon>
        <taxon>Dikarya</taxon>
        <taxon>Ascomycota</taxon>
        <taxon>Pezizomycotina</taxon>
        <taxon>Dothideomycetes</taxon>
        <taxon>Pleosporomycetidae</taxon>
        <taxon>Pleosporales</taxon>
        <taxon>Pleosporineae</taxon>
        <taxon>Didymellaceae</taxon>
        <taxon>Didymella</taxon>
    </lineage>
</organism>
<accession>A0A6A5R5F0</accession>
<evidence type="ECO:0000256" key="2">
    <source>
        <dbReference type="SAM" id="SignalP"/>
    </source>
</evidence>
<proteinExistence type="predicted"/>
<feature type="chain" id="PRO_5025552960" evidence="2">
    <location>
        <begin position="18"/>
        <end position="117"/>
    </location>
</feature>